<keyword evidence="2" id="KW-0645">Protease</keyword>
<comment type="subcellular location">
    <subcellularLocation>
        <location evidence="1">Membrane</location>
    </subcellularLocation>
</comment>
<dbReference type="OrthoDB" id="9789078at2"/>
<keyword evidence="3 4" id="KW-0472">Membrane</keyword>
<dbReference type="PANTHER" id="PTHR30627">
    <property type="entry name" value="PEPTIDOGLYCAN D,D-TRANSPEPTIDASE"/>
    <property type="match status" value="1"/>
</dbReference>
<sequence>MTDRLAAGEVEGSALRARLVSLALCVGFLAVTMKAGFVALAGPSGQEGVSTAFEEPVRRADIVDRNGVLLATSVNVYSLFADPRAIWEPEVVAAGLVSVFPELNVDTLTRRLSDNERAFVWIKRGLTPRQHKAVFDLNLEGLGFREESRRVYPRKTLAGHVLGYAGTDGQGLAGVEYALDAELADGGQPLRLTIDSSVQHMLESELSTAATEYDIEGGAGVVLNARNGEVLGLASWPPIDPNRAHTLASDDAARTNRAVNSVYELGSVFKPITIAAGIDTGAIRPSDHFDVEEPIVIAGRRIRDTHRIPGPISPAKIVSESSNIGTVKVALMLGARRQQDILENLGLFERSPVELAGSADPILPSRFDDIHAATVSYGHGIAVSPMAFAGAFSMFANNGEVVEPTILANRNTEREVRRVISAPTASLTTQMLREAVVDGTGAQAEVAGYRVAGKTGTAEKPVAGGYARNANIASFASVFPSDSPEYVVLIVLDSPKADVGRGRTAAWNAAPTAGRVINRIAPSLGVEPSFDNYGPYDSPLVRSVAERRSTL</sequence>
<feature type="domain" description="Penicillin-binding protein dimerisation" evidence="6">
    <location>
        <begin position="55"/>
        <end position="168"/>
    </location>
</feature>
<evidence type="ECO:0000256" key="3">
    <source>
        <dbReference type="ARBA" id="ARBA00023136"/>
    </source>
</evidence>
<dbReference type="PANTHER" id="PTHR30627:SF1">
    <property type="entry name" value="PEPTIDOGLYCAN D,D-TRANSPEPTIDASE FTSI"/>
    <property type="match status" value="1"/>
</dbReference>
<reference evidence="7 8" key="1">
    <citation type="submission" date="2018-08" db="EMBL/GenBank/DDBJ databases">
        <title>Henriciella mobilis sp. nov., isolated from seawater.</title>
        <authorList>
            <person name="Cheng H."/>
            <person name="Wu Y.-H."/>
            <person name="Xu X.-W."/>
            <person name="Guo L.-L."/>
        </authorList>
    </citation>
    <scope>NUCLEOTIDE SEQUENCE [LARGE SCALE GENOMIC DNA]</scope>
    <source>
        <strain evidence="7 8">CCUG66934</strain>
    </source>
</reference>
<feature type="transmembrane region" description="Helical" evidence="4">
    <location>
        <begin position="20"/>
        <end position="41"/>
    </location>
</feature>
<dbReference type="AlphaFoldDB" id="A0A399QVE6"/>
<keyword evidence="8" id="KW-1185">Reference proteome</keyword>
<dbReference type="SUPFAM" id="SSF56519">
    <property type="entry name" value="Penicillin binding protein dimerisation domain"/>
    <property type="match status" value="1"/>
</dbReference>
<dbReference type="RefSeq" id="WP_119380551.1">
    <property type="nucleotide sequence ID" value="NZ_QWGB01000009.1"/>
</dbReference>
<evidence type="ECO:0000313" key="8">
    <source>
        <dbReference type="Proteomes" id="UP000265431"/>
    </source>
</evidence>
<keyword evidence="4" id="KW-0812">Transmembrane</keyword>
<keyword evidence="2" id="KW-0121">Carboxypeptidase</keyword>
<dbReference type="Gene3D" id="1.10.150.770">
    <property type="match status" value="1"/>
</dbReference>
<dbReference type="Pfam" id="PF00905">
    <property type="entry name" value="Transpeptidase"/>
    <property type="match status" value="1"/>
</dbReference>
<proteinExistence type="predicted"/>
<keyword evidence="4" id="KW-1133">Transmembrane helix</keyword>
<dbReference type="GO" id="GO:0071555">
    <property type="term" value="P:cell wall organization"/>
    <property type="evidence" value="ECO:0007669"/>
    <property type="project" value="TreeGrafter"/>
</dbReference>
<dbReference type="Proteomes" id="UP000265431">
    <property type="component" value="Unassembled WGS sequence"/>
</dbReference>
<dbReference type="Gene3D" id="3.90.1310.10">
    <property type="entry name" value="Penicillin-binding protein 2a (Domain 2)"/>
    <property type="match status" value="1"/>
</dbReference>
<feature type="domain" description="Penicillin-binding protein transpeptidase" evidence="5">
    <location>
        <begin position="218"/>
        <end position="498"/>
    </location>
</feature>
<gene>
    <name evidence="7" type="ORF">D1224_13890</name>
</gene>
<evidence type="ECO:0000256" key="4">
    <source>
        <dbReference type="SAM" id="Phobius"/>
    </source>
</evidence>
<dbReference type="InterPro" id="IPR012338">
    <property type="entry name" value="Beta-lactam/transpept-like"/>
</dbReference>
<dbReference type="GO" id="GO:0004180">
    <property type="term" value="F:carboxypeptidase activity"/>
    <property type="evidence" value="ECO:0007669"/>
    <property type="project" value="UniProtKB-KW"/>
</dbReference>
<evidence type="ECO:0000256" key="1">
    <source>
        <dbReference type="ARBA" id="ARBA00004370"/>
    </source>
</evidence>
<name>A0A399QVE6_9PROT</name>
<dbReference type="GO" id="GO:0005886">
    <property type="term" value="C:plasma membrane"/>
    <property type="evidence" value="ECO:0007669"/>
    <property type="project" value="TreeGrafter"/>
</dbReference>
<keyword evidence="2" id="KW-0378">Hydrolase</keyword>
<dbReference type="SUPFAM" id="SSF56601">
    <property type="entry name" value="beta-lactamase/transpeptidase-like"/>
    <property type="match status" value="1"/>
</dbReference>
<evidence type="ECO:0000259" key="6">
    <source>
        <dbReference type="Pfam" id="PF03717"/>
    </source>
</evidence>
<evidence type="ECO:0000256" key="2">
    <source>
        <dbReference type="ARBA" id="ARBA00022645"/>
    </source>
</evidence>
<dbReference type="InterPro" id="IPR050515">
    <property type="entry name" value="Beta-lactam/transpept"/>
</dbReference>
<dbReference type="InterPro" id="IPR036138">
    <property type="entry name" value="PBP_dimer_sf"/>
</dbReference>
<organism evidence="7 8">
    <name type="scientific">Henriciella barbarensis</name>
    <dbReference type="NCBI Taxonomy" id="86342"/>
    <lineage>
        <taxon>Bacteria</taxon>
        <taxon>Pseudomonadati</taxon>
        <taxon>Pseudomonadota</taxon>
        <taxon>Alphaproteobacteria</taxon>
        <taxon>Hyphomonadales</taxon>
        <taxon>Hyphomonadaceae</taxon>
        <taxon>Henriciella</taxon>
    </lineage>
</organism>
<comment type="caution">
    <text evidence="7">The sequence shown here is derived from an EMBL/GenBank/DDBJ whole genome shotgun (WGS) entry which is preliminary data.</text>
</comment>
<dbReference type="EMBL" id="QWGB01000009">
    <property type="protein sequence ID" value="RIJ21399.1"/>
    <property type="molecule type" value="Genomic_DNA"/>
</dbReference>
<dbReference type="GO" id="GO:0008658">
    <property type="term" value="F:penicillin binding"/>
    <property type="evidence" value="ECO:0007669"/>
    <property type="project" value="InterPro"/>
</dbReference>
<dbReference type="Gene3D" id="3.30.450.330">
    <property type="match status" value="1"/>
</dbReference>
<evidence type="ECO:0000313" key="7">
    <source>
        <dbReference type="EMBL" id="RIJ21399.1"/>
    </source>
</evidence>
<accession>A0A399QVE6</accession>
<dbReference type="Gene3D" id="3.40.710.10">
    <property type="entry name" value="DD-peptidase/beta-lactamase superfamily"/>
    <property type="match status" value="1"/>
</dbReference>
<evidence type="ECO:0000259" key="5">
    <source>
        <dbReference type="Pfam" id="PF00905"/>
    </source>
</evidence>
<dbReference type="InterPro" id="IPR001460">
    <property type="entry name" value="PCN-bd_Tpept"/>
</dbReference>
<protein>
    <submittedName>
        <fullName evidence="7">Penicillin-binding protein 2</fullName>
    </submittedName>
</protein>
<dbReference type="Pfam" id="PF03717">
    <property type="entry name" value="PBP_dimer"/>
    <property type="match status" value="1"/>
</dbReference>
<dbReference type="InterPro" id="IPR005311">
    <property type="entry name" value="PBP_dimer"/>
</dbReference>